<evidence type="ECO:0000256" key="3">
    <source>
        <dbReference type="SAM" id="MobiDB-lite"/>
    </source>
</evidence>
<dbReference type="PROSITE" id="PS00622">
    <property type="entry name" value="HTH_LUXR_1"/>
    <property type="match status" value="1"/>
</dbReference>
<proteinExistence type="predicted"/>
<dbReference type="InterPro" id="IPR049945">
    <property type="entry name" value="AAA_22"/>
</dbReference>
<dbReference type="Pfam" id="PF00196">
    <property type="entry name" value="GerE"/>
    <property type="match status" value="1"/>
</dbReference>
<dbReference type="PANTHER" id="PTHR16305:SF35">
    <property type="entry name" value="TRANSCRIPTIONAL ACTIVATOR DOMAIN"/>
    <property type="match status" value="1"/>
</dbReference>
<evidence type="ECO:0000256" key="1">
    <source>
        <dbReference type="ARBA" id="ARBA00022741"/>
    </source>
</evidence>
<keyword evidence="2" id="KW-0067">ATP-binding</keyword>
<keyword evidence="1" id="KW-0547">Nucleotide-binding</keyword>
<feature type="region of interest" description="Disordered" evidence="3">
    <location>
        <begin position="865"/>
        <end position="887"/>
    </location>
</feature>
<evidence type="ECO:0000259" key="4">
    <source>
        <dbReference type="PROSITE" id="PS50043"/>
    </source>
</evidence>
<dbReference type="CDD" id="cd06170">
    <property type="entry name" value="LuxR_C_like"/>
    <property type="match status" value="1"/>
</dbReference>
<evidence type="ECO:0000313" key="5">
    <source>
        <dbReference type="EMBL" id="MEA5363034.1"/>
    </source>
</evidence>
<dbReference type="Proteomes" id="UP001304298">
    <property type="component" value="Unassembled WGS sequence"/>
</dbReference>
<dbReference type="PROSITE" id="PS50043">
    <property type="entry name" value="HTH_LUXR_2"/>
    <property type="match status" value="1"/>
</dbReference>
<evidence type="ECO:0000313" key="6">
    <source>
        <dbReference type="Proteomes" id="UP001304298"/>
    </source>
</evidence>
<dbReference type="InterPro" id="IPR000792">
    <property type="entry name" value="Tscrpt_reg_LuxR_C"/>
</dbReference>
<keyword evidence="6" id="KW-1185">Reference proteome</keyword>
<dbReference type="InterPro" id="IPR036388">
    <property type="entry name" value="WH-like_DNA-bd_sf"/>
</dbReference>
<accession>A0ABU5RBM9</accession>
<dbReference type="Gene3D" id="1.10.10.10">
    <property type="entry name" value="Winged helix-like DNA-binding domain superfamily/Winged helix DNA-binding domain"/>
    <property type="match status" value="1"/>
</dbReference>
<dbReference type="PRINTS" id="PR00038">
    <property type="entry name" value="HTHLUXR"/>
</dbReference>
<gene>
    <name evidence="5" type="ORF">VA596_26120</name>
</gene>
<dbReference type="SUPFAM" id="SSF46894">
    <property type="entry name" value="C-terminal effector domain of the bipartite response regulators"/>
    <property type="match status" value="1"/>
</dbReference>
<name>A0ABU5RBM9_9PSEU</name>
<protein>
    <submittedName>
        <fullName evidence="5">LuxR C-terminal-related transcriptional regulator</fullName>
    </submittedName>
</protein>
<evidence type="ECO:0000256" key="2">
    <source>
        <dbReference type="ARBA" id="ARBA00022840"/>
    </source>
</evidence>
<sequence length="887" mass="94112">MSPRTAGDDARSSTGLVRRTLLGERDRPLLVLVTGAAGTGKTARAAELLALARDARVSHVDLSFTSARGPLVRSAVGVGPPPDHARRDDVGAWRDRLAREVPALLVVEDVQRAPDGFVSLVRDWVERAGSGCVTVVTARPEELADPELPLGPGLALPAALTVRHERLTPWPAVRVRDLVHARLGPERCPRQVVARIARLSGGNVQVVADLLELLGAAGPADEPFTTQDVDALGVPARLAQLTATRLAALPSPARVLVAAAAVLDGPAGATDLADVAELSLEDAEAALPEAGALLAEDARGDHGFAVPLAAAAVRDRLPGHRRRRLHLRAADVLGRREPVPWVHVAEHRRRGGATEEWLRAVEHAAGDAGAFADPESVVDAVRPVLAAPEIGENVRARLALRLSRNAILTLPSPRTVAVLREIVGLQGLAPGVRGEIRLELGVLLHKQLNRAEGWVELERAIGELRERPALLVRAMTALANPFQPGAGVAEHESWLSRAEQVADDDVSRAAVAAARTSLAVACGEAAPLRRVRPPRAGLDPRHNEYLARGLTNTAVGAVFAGRFPAAGELLDQAGRCADVLGAPFFEQCDRGTRLLYDFERGAWDGLAERCRGGMSDAGVHSDARLVLVQLAVARGDWAEAEDVWPGRDGFAFVPYDAAAAATRARMALAQGRVEEAVATVEDAWESLADKGIWVWAARLAPIATQTWLTAGVPGRAAEAAAQFAAGLRGRNSPMAAAALRWTRALLADGDPASFERASALYARLAAPYPAALALEDAAGPQHLEAALETFTRLGAAWDATRVRGRLRALKGDAAPPRGRGRPAYDDTLSPREREVAELASGGMTNRAIAETLHLSQRTVEHHVSRAMQKSGTRSRRALPAALESVEP</sequence>
<reference evidence="5 6" key="1">
    <citation type="submission" date="2023-12" db="EMBL/GenBank/DDBJ databases">
        <title>Amycolatopsis sp. V23-08.</title>
        <authorList>
            <person name="Somphong A."/>
        </authorList>
    </citation>
    <scope>NUCLEOTIDE SEQUENCE [LARGE SCALE GENOMIC DNA]</scope>
    <source>
        <strain evidence="5 6">V23-08</strain>
    </source>
</reference>
<dbReference type="Pfam" id="PF13401">
    <property type="entry name" value="AAA_22"/>
    <property type="match status" value="1"/>
</dbReference>
<dbReference type="SUPFAM" id="SSF52540">
    <property type="entry name" value="P-loop containing nucleoside triphosphate hydrolases"/>
    <property type="match status" value="1"/>
</dbReference>
<feature type="region of interest" description="Disordered" evidence="3">
    <location>
        <begin position="810"/>
        <end position="829"/>
    </location>
</feature>
<dbReference type="InterPro" id="IPR016032">
    <property type="entry name" value="Sig_transdc_resp-reg_C-effctor"/>
</dbReference>
<dbReference type="InterPro" id="IPR027417">
    <property type="entry name" value="P-loop_NTPase"/>
</dbReference>
<organism evidence="5 6">
    <name type="scientific">Amycolatopsis heterodermiae</name>
    <dbReference type="NCBI Taxonomy" id="3110235"/>
    <lineage>
        <taxon>Bacteria</taxon>
        <taxon>Bacillati</taxon>
        <taxon>Actinomycetota</taxon>
        <taxon>Actinomycetes</taxon>
        <taxon>Pseudonocardiales</taxon>
        <taxon>Pseudonocardiaceae</taxon>
        <taxon>Amycolatopsis</taxon>
    </lineage>
</organism>
<dbReference type="RefSeq" id="WP_323330790.1">
    <property type="nucleotide sequence ID" value="NZ_JAYFSI010000006.1"/>
</dbReference>
<dbReference type="SMART" id="SM00421">
    <property type="entry name" value="HTH_LUXR"/>
    <property type="match status" value="1"/>
</dbReference>
<dbReference type="PANTHER" id="PTHR16305">
    <property type="entry name" value="TESTICULAR SOLUBLE ADENYLYL CYCLASE"/>
    <property type="match status" value="1"/>
</dbReference>
<feature type="domain" description="HTH luxR-type" evidence="4">
    <location>
        <begin position="821"/>
        <end position="886"/>
    </location>
</feature>
<comment type="caution">
    <text evidence="5">The sequence shown here is derived from an EMBL/GenBank/DDBJ whole genome shotgun (WGS) entry which is preliminary data.</text>
</comment>
<dbReference type="EMBL" id="JAYFSI010000006">
    <property type="protein sequence ID" value="MEA5363034.1"/>
    <property type="molecule type" value="Genomic_DNA"/>
</dbReference>